<keyword evidence="1" id="KW-0808">Transferase</keyword>
<protein>
    <recommendedName>
        <fullName evidence="2">4'-phosphopantetheinyl transferase domain-containing protein</fullName>
    </recommendedName>
</protein>
<evidence type="ECO:0000259" key="2">
    <source>
        <dbReference type="Pfam" id="PF01648"/>
    </source>
</evidence>
<evidence type="ECO:0000256" key="1">
    <source>
        <dbReference type="ARBA" id="ARBA00022679"/>
    </source>
</evidence>
<evidence type="ECO:0000313" key="4">
    <source>
        <dbReference type="Proteomes" id="UP000006201"/>
    </source>
</evidence>
<evidence type="ECO:0000313" key="3">
    <source>
        <dbReference type="EMBL" id="EAR29352.1"/>
    </source>
</evidence>
<dbReference type="SUPFAM" id="SSF56214">
    <property type="entry name" value="4'-phosphopantetheinyl transferase"/>
    <property type="match status" value="2"/>
</dbReference>
<dbReference type="EMBL" id="AAOH01000002">
    <property type="protein sequence ID" value="EAR29352.1"/>
    <property type="molecule type" value="Genomic_DNA"/>
</dbReference>
<dbReference type="eggNOG" id="COG2091">
    <property type="taxonomic scope" value="Bacteria"/>
</dbReference>
<gene>
    <name evidence="3" type="ORF">PTD2_11069</name>
</gene>
<comment type="caution">
    <text evidence="3">The sequence shown here is derived from an EMBL/GenBank/DDBJ whole genome shotgun (WGS) entry which is preliminary data.</text>
</comment>
<dbReference type="HOGENOM" id="CLU_1239298_0_0_6"/>
<dbReference type="InterPro" id="IPR037143">
    <property type="entry name" value="4-PPantetheinyl_Trfase_dom_sf"/>
</dbReference>
<dbReference type="AlphaFoldDB" id="A4C5U8"/>
<dbReference type="GO" id="GO:0000287">
    <property type="term" value="F:magnesium ion binding"/>
    <property type="evidence" value="ECO:0007669"/>
    <property type="project" value="InterPro"/>
</dbReference>
<keyword evidence="4" id="KW-1185">Reference proteome</keyword>
<proteinExistence type="predicted"/>
<dbReference type="STRING" id="87626.PTD2_11069"/>
<feature type="domain" description="4'-phosphopantetheinyl transferase" evidence="2">
    <location>
        <begin position="123"/>
        <end position="215"/>
    </location>
</feature>
<organism evidence="3 4">
    <name type="scientific">Pseudoalteromonas tunicata D2</name>
    <dbReference type="NCBI Taxonomy" id="87626"/>
    <lineage>
        <taxon>Bacteria</taxon>
        <taxon>Pseudomonadati</taxon>
        <taxon>Pseudomonadota</taxon>
        <taxon>Gammaproteobacteria</taxon>
        <taxon>Alteromonadales</taxon>
        <taxon>Pseudoalteromonadaceae</taxon>
        <taxon>Pseudoalteromonas</taxon>
    </lineage>
</organism>
<dbReference type="GO" id="GO:0008897">
    <property type="term" value="F:holo-[acyl-carrier-protein] synthase activity"/>
    <property type="evidence" value="ECO:0007669"/>
    <property type="project" value="InterPro"/>
</dbReference>
<dbReference type="Gene3D" id="3.90.470.20">
    <property type="entry name" value="4'-phosphopantetheinyl transferase domain"/>
    <property type="match status" value="2"/>
</dbReference>
<sequence>MVSENLLTRFNIAPNVSAAVIHLDCLGQYLQQAEARKTLLGALHKTELANWLTMPYQRQAISWLGARLAAKWLLQPLFPSRSLCQITVEKDHNGAPFCRLSGKALGLSHTGKLAIAVVGEGVFGVDIEAHLRILALPKPWLNEQELQAGANMTLTQLWCFKEALYKAVGGGLFIDFCQAVEIITWHKDKVTIATNLPNIPLQWRVFSHLYQDHNILYVEPNYA</sequence>
<name>A4C5U8_9GAMM</name>
<dbReference type="Proteomes" id="UP000006201">
    <property type="component" value="Unassembled WGS sequence"/>
</dbReference>
<reference evidence="3 4" key="1">
    <citation type="submission" date="2006-02" db="EMBL/GenBank/DDBJ databases">
        <authorList>
            <person name="Moran M.A."/>
            <person name="Kjelleberg S."/>
            <person name="Egan S."/>
            <person name="Saunders N."/>
            <person name="Thomas T."/>
            <person name="Ferriera S."/>
            <person name="Johnson J."/>
            <person name="Kravitz S."/>
            <person name="Halpern A."/>
            <person name="Remington K."/>
            <person name="Beeson K."/>
            <person name="Tran B."/>
            <person name="Rogers Y.-H."/>
            <person name="Friedman R."/>
            <person name="Venter J.C."/>
        </authorList>
    </citation>
    <scope>NUCLEOTIDE SEQUENCE [LARGE SCALE GENOMIC DNA]</scope>
    <source>
        <strain evidence="3 4">D2</strain>
    </source>
</reference>
<accession>A4C5U8</accession>
<dbReference type="InterPro" id="IPR008278">
    <property type="entry name" value="4-PPantetheinyl_Trfase_dom"/>
</dbReference>
<dbReference type="Pfam" id="PF01648">
    <property type="entry name" value="ACPS"/>
    <property type="match status" value="1"/>
</dbReference>